<dbReference type="GO" id="GO:0050135">
    <property type="term" value="F:NADP+ nucleosidase activity"/>
    <property type="evidence" value="ECO:0007669"/>
    <property type="project" value="InterPro"/>
</dbReference>
<evidence type="ECO:0000259" key="1">
    <source>
        <dbReference type="Pfam" id="PF14021"/>
    </source>
</evidence>
<dbReference type="Proteomes" id="UP000182114">
    <property type="component" value="Unassembled WGS sequence"/>
</dbReference>
<reference evidence="3" key="1">
    <citation type="submission" date="2016-10" db="EMBL/GenBank/DDBJ databases">
        <authorList>
            <person name="Varghese N."/>
            <person name="Submissions S."/>
        </authorList>
    </citation>
    <scope>NUCLEOTIDE SEQUENCE [LARGE SCALE GENOMIC DNA]</scope>
    <source>
        <strain evidence="3">DSM 24729</strain>
    </source>
</reference>
<feature type="domain" description="TNT" evidence="1">
    <location>
        <begin position="47"/>
        <end position="106"/>
    </location>
</feature>
<keyword evidence="3" id="KW-1185">Reference proteome</keyword>
<dbReference type="InterPro" id="IPR025331">
    <property type="entry name" value="TNT"/>
</dbReference>
<gene>
    <name evidence="2" type="ORF">SAMN04487992_1189</name>
</gene>
<sequence length="184" mass="21203">MKFDAEKFDWLINESILTFNLGADLLMHYHNPDALEDKHDPSWQNQAVYFWYEKEPFERKSLPDEFDSFEKQVFTINQIPEGIKIKSGEAMPWFGKPGGGTKLFFSYLDNPITLEEAYKLNAISYVEKVALTIDNLGILQDRDNYRFITEKGITFDGSLPVFEGKKVSLSELYAAGKISILKLK</sequence>
<dbReference type="Pfam" id="PF14021">
    <property type="entry name" value="TNT"/>
    <property type="match status" value="1"/>
</dbReference>
<evidence type="ECO:0000313" key="2">
    <source>
        <dbReference type="EMBL" id="SDF48572.1"/>
    </source>
</evidence>
<dbReference type="eggNOG" id="ENOG502ZZTJ">
    <property type="taxonomic scope" value="Bacteria"/>
</dbReference>
<evidence type="ECO:0000313" key="3">
    <source>
        <dbReference type="Proteomes" id="UP000182114"/>
    </source>
</evidence>
<dbReference type="RefSeq" id="WP_074539437.1">
    <property type="nucleotide sequence ID" value="NZ_FNBD01000018.1"/>
</dbReference>
<protein>
    <recommendedName>
        <fullName evidence="1">TNT domain-containing protein</fullName>
    </recommendedName>
</protein>
<dbReference type="AlphaFoldDB" id="A0A1G7LG86"/>
<proteinExistence type="predicted"/>
<dbReference type="EMBL" id="FNBD01000018">
    <property type="protein sequence ID" value="SDF48572.1"/>
    <property type="molecule type" value="Genomic_DNA"/>
</dbReference>
<name>A0A1G7LG86_9FLAO</name>
<organism evidence="2 3">
    <name type="scientific">Cellulophaga baltica</name>
    <dbReference type="NCBI Taxonomy" id="76594"/>
    <lineage>
        <taxon>Bacteria</taxon>
        <taxon>Pseudomonadati</taxon>
        <taxon>Bacteroidota</taxon>
        <taxon>Flavobacteriia</taxon>
        <taxon>Flavobacteriales</taxon>
        <taxon>Flavobacteriaceae</taxon>
        <taxon>Cellulophaga</taxon>
    </lineage>
</organism>
<accession>A0A1G7LG86</accession>